<protein>
    <submittedName>
        <fullName evidence="2">Uncharacterized protein</fullName>
    </submittedName>
</protein>
<feature type="compositionally biased region" description="Basic residues" evidence="1">
    <location>
        <begin position="1"/>
        <end position="16"/>
    </location>
</feature>
<comment type="caution">
    <text evidence="2">The sequence shown here is derived from an EMBL/GenBank/DDBJ whole genome shotgun (WGS) entry which is preliminary data.</text>
</comment>
<keyword evidence="3" id="KW-1185">Reference proteome</keyword>
<evidence type="ECO:0000256" key="1">
    <source>
        <dbReference type="SAM" id="MobiDB-lite"/>
    </source>
</evidence>
<feature type="region of interest" description="Disordered" evidence="1">
    <location>
        <begin position="1"/>
        <end position="28"/>
    </location>
</feature>
<evidence type="ECO:0000313" key="2">
    <source>
        <dbReference type="EMBL" id="KAJ7690977.1"/>
    </source>
</evidence>
<sequence>MNPSGKPKHGGKRKGAGRPANLNKAARKISQPKRVLGEALKWSSIAGLLELLNLRASFVLIIPINQFPPTLLDLLLGSLRAVALSGLDLLPILTLSLPRRSMLDRMHQLLQILLRKLYSYFLALYCSHFITENDEHADITAGDRIIDESLVNEALDHIKARVGMPEAETHSAEAIDDSELHRQLVATYAEISLTPSAS</sequence>
<gene>
    <name evidence="2" type="ORF">B0H17DRAFT_1134001</name>
</gene>
<proteinExistence type="predicted"/>
<organism evidence="2 3">
    <name type="scientific">Mycena rosella</name>
    <name type="common">Pink bonnet</name>
    <name type="synonym">Agaricus rosellus</name>
    <dbReference type="NCBI Taxonomy" id="1033263"/>
    <lineage>
        <taxon>Eukaryota</taxon>
        <taxon>Fungi</taxon>
        <taxon>Dikarya</taxon>
        <taxon>Basidiomycota</taxon>
        <taxon>Agaricomycotina</taxon>
        <taxon>Agaricomycetes</taxon>
        <taxon>Agaricomycetidae</taxon>
        <taxon>Agaricales</taxon>
        <taxon>Marasmiineae</taxon>
        <taxon>Mycenaceae</taxon>
        <taxon>Mycena</taxon>
    </lineage>
</organism>
<evidence type="ECO:0000313" key="3">
    <source>
        <dbReference type="Proteomes" id="UP001221757"/>
    </source>
</evidence>
<dbReference type="Proteomes" id="UP001221757">
    <property type="component" value="Unassembled WGS sequence"/>
</dbReference>
<accession>A0AAD7DGV5</accession>
<name>A0AAD7DGV5_MYCRO</name>
<reference evidence="2" key="1">
    <citation type="submission" date="2023-03" db="EMBL/GenBank/DDBJ databases">
        <title>Massive genome expansion in bonnet fungi (Mycena s.s.) driven by repeated elements and novel gene families across ecological guilds.</title>
        <authorList>
            <consortium name="Lawrence Berkeley National Laboratory"/>
            <person name="Harder C.B."/>
            <person name="Miyauchi S."/>
            <person name="Viragh M."/>
            <person name="Kuo A."/>
            <person name="Thoen E."/>
            <person name="Andreopoulos B."/>
            <person name="Lu D."/>
            <person name="Skrede I."/>
            <person name="Drula E."/>
            <person name="Henrissat B."/>
            <person name="Morin E."/>
            <person name="Kohler A."/>
            <person name="Barry K."/>
            <person name="LaButti K."/>
            <person name="Morin E."/>
            <person name="Salamov A."/>
            <person name="Lipzen A."/>
            <person name="Mereny Z."/>
            <person name="Hegedus B."/>
            <person name="Baldrian P."/>
            <person name="Stursova M."/>
            <person name="Weitz H."/>
            <person name="Taylor A."/>
            <person name="Grigoriev I.V."/>
            <person name="Nagy L.G."/>
            <person name="Martin F."/>
            <person name="Kauserud H."/>
        </authorList>
    </citation>
    <scope>NUCLEOTIDE SEQUENCE</scope>
    <source>
        <strain evidence="2">CBHHK067</strain>
    </source>
</reference>
<dbReference type="AlphaFoldDB" id="A0AAD7DGV5"/>
<dbReference type="EMBL" id="JARKIE010000061">
    <property type="protein sequence ID" value="KAJ7690977.1"/>
    <property type="molecule type" value="Genomic_DNA"/>
</dbReference>